<dbReference type="AlphaFoldDB" id="A0A9P6AIH5"/>
<dbReference type="EMBL" id="MU129150">
    <property type="protein sequence ID" value="KAF9505486.1"/>
    <property type="molecule type" value="Genomic_DNA"/>
</dbReference>
<feature type="region of interest" description="Disordered" evidence="8">
    <location>
        <begin position="1"/>
        <end position="22"/>
    </location>
</feature>
<evidence type="ECO:0000259" key="9">
    <source>
        <dbReference type="Pfam" id="PF13359"/>
    </source>
</evidence>
<dbReference type="GO" id="GO:0046872">
    <property type="term" value="F:metal ion binding"/>
    <property type="evidence" value="ECO:0007669"/>
    <property type="project" value="UniProtKB-KW"/>
</dbReference>
<dbReference type="GO" id="GO:0005634">
    <property type="term" value="C:nucleus"/>
    <property type="evidence" value="ECO:0007669"/>
    <property type="project" value="UniProtKB-SubCell"/>
</dbReference>
<evidence type="ECO:0000313" key="10">
    <source>
        <dbReference type="EMBL" id="KAF9505486.1"/>
    </source>
</evidence>
<dbReference type="Proteomes" id="UP000886523">
    <property type="component" value="Unassembled WGS sequence"/>
</dbReference>
<organism evidence="10 11">
    <name type="scientific">Hydnum rufescens UP504</name>
    <dbReference type="NCBI Taxonomy" id="1448309"/>
    <lineage>
        <taxon>Eukaryota</taxon>
        <taxon>Fungi</taxon>
        <taxon>Dikarya</taxon>
        <taxon>Basidiomycota</taxon>
        <taxon>Agaricomycotina</taxon>
        <taxon>Agaricomycetes</taxon>
        <taxon>Cantharellales</taxon>
        <taxon>Hydnaceae</taxon>
        <taxon>Hydnum</taxon>
    </lineage>
</organism>
<evidence type="ECO:0000256" key="7">
    <source>
        <dbReference type="ARBA" id="ARBA00023242"/>
    </source>
</evidence>
<protein>
    <recommendedName>
        <fullName evidence="9">DDE Tnp4 domain-containing protein</fullName>
    </recommendedName>
</protein>
<evidence type="ECO:0000256" key="5">
    <source>
        <dbReference type="ARBA" id="ARBA00022723"/>
    </source>
</evidence>
<comment type="similarity">
    <text evidence="3">Belongs to the HARBI1 family.</text>
</comment>
<reference evidence="10" key="1">
    <citation type="journal article" date="2020" name="Nat. Commun.">
        <title>Large-scale genome sequencing of mycorrhizal fungi provides insights into the early evolution of symbiotic traits.</title>
        <authorList>
            <person name="Miyauchi S."/>
            <person name="Kiss E."/>
            <person name="Kuo A."/>
            <person name="Drula E."/>
            <person name="Kohler A."/>
            <person name="Sanchez-Garcia M."/>
            <person name="Morin E."/>
            <person name="Andreopoulos B."/>
            <person name="Barry K.W."/>
            <person name="Bonito G."/>
            <person name="Buee M."/>
            <person name="Carver A."/>
            <person name="Chen C."/>
            <person name="Cichocki N."/>
            <person name="Clum A."/>
            <person name="Culley D."/>
            <person name="Crous P.W."/>
            <person name="Fauchery L."/>
            <person name="Girlanda M."/>
            <person name="Hayes R.D."/>
            <person name="Keri Z."/>
            <person name="LaButti K."/>
            <person name="Lipzen A."/>
            <person name="Lombard V."/>
            <person name="Magnuson J."/>
            <person name="Maillard F."/>
            <person name="Murat C."/>
            <person name="Nolan M."/>
            <person name="Ohm R.A."/>
            <person name="Pangilinan J."/>
            <person name="Pereira M.F."/>
            <person name="Perotto S."/>
            <person name="Peter M."/>
            <person name="Pfister S."/>
            <person name="Riley R."/>
            <person name="Sitrit Y."/>
            <person name="Stielow J.B."/>
            <person name="Szollosi G."/>
            <person name="Zifcakova L."/>
            <person name="Stursova M."/>
            <person name="Spatafora J.W."/>
            <person name="Tedersoo L."/>
            <person name="Vaario L.M."/>
            <person name="Yamada A."/>
            <person name="Yan M."/>
            <person name="Wang P."/>
            <person name="Xu J."/>
            <person name="Bruns T."/>
            <person name="Baldrian P."/>
            <person name="Vilgalys R."/>
            <person name="Dunand C."/>
            <person name="Henrissat B."/>
            <person name="Grigoriev I.V."/>
            <person name="Hibbett D."/>
            <person name="Nagy L.G."/>
            <person name="Martin F.M."/>
        </authorList>
    </citation>
    <scope>NUCLEOTIDE SEQUENCE</scope>
    <source>
        <strain evidence="10">UP504</strain>
    </source>
</reference>
<comment type="cofactor">
    <cofactor evidence="1">
        <name>a divalent metal cation</name>
        <dbReference type="ChEBI" id="CHEBI:60240"/>
    </cofactor>
</comment>
<keyword evidence="7" id="KW-0539">Nucleus</keyword>
<feature type="domain" description="DDE Tnp4" evidence="9">
    <location>
        <begin position="196"/>
        <end position="290"/>
    </location>
</feature>
<sequence length="297" mass="32624">MHSSSSTSNSSSTDNSSMSIASSTNGSLDGHLSVLQQLRQFLTALLETHVLFSNGPIPKVSQPDLVLTWYRETGDKQFQHNLQVKPSTFDSILWFIEGDPVFMSGGSPSQFPVEHQLAIALFRFGHFRNVASVESVSQWAGCSAGAVVTCTQHVMQALTACHDLAICPPNASEKEYAKQWVEAVSCPAWQDGFCMVDGTLVPLSDKPSLCGEGYYDWKCNYSLSVTIVNTPDCHIVDYIAGHCGSAHDSTVFAESSLALKPEVWLAPNEFVWADSAYSLQNWCIMPYHRPEHNIPVN</sequence>
<keyword evidence="5" id="KW-0479">Metal-binding</keyword>
<evidence type="ECO:0000256" key="8">
    <source>
        <dbReference type="SAM" id="MobiDB-lite"/>
    </source>
</evidence>
<dbReference type="GO" id="GO:0016787">
    <property type="term" value="F:hydrolase activity"/>
    <property type="evidence" value="ECO:0007669"/>
    <property type="project" value="UniProtKB-KW"/>
</dbReference>
<dbReference type="GO" id="GO:0004518">
    <property type="term" value="F:nuclease activity"/>
    <property type="evidence" value="ECO:0007669"/>
    <property type="project" value="UniProtKB-KW"/>
</dbReference>
<evidence type="ECO:0000313" key="11">
    <source>
        <dbReference type="Proteomes" id="UP000886523"/>
    </source>
</evidence>
<gene>
    <name evidence="10" type="ORF">BS47DRAFT_1374304</name>
</gene>
<proteinExistence type="inferred from homology"/>
<comment type="caution">
    <text evidence="10">The sequence shown here is derived from an EMBL/GenBank/DDBJ whole genome shotgun (WGS) entry which is preliminary data.</text>
</comment>
<name>A0A9P6AIH5_9AGAM</name>
<evidence type="ECO:0000256" key="3">
    <source>
        <dbReference type="ARBA" id="ARBA00006958"/>
    </source>
</evidence>
<evidence type="ECO:0000256" key="6">
    <source>
        <dbReference type="ARBA" id="ARBA00022801"/>
    </source>
</evidence>
<dbReference type="InterPro" id="IPR027806">
    <property type="entry name" value="HARBI1_dom"/>
</dbReference>
<accession>A0A9P6AIH5</accession>
<keyword evidence="4" id="KW-0540">Nuclease</keyword>
<dbReference type="OrthoDB" id="2641813at2759"/>
<dbReference type="InterPro" id="IPR045249">
    <property type="entry name" value="HARBI1-like"/>
</dbReference>
<comment type="subcellular location">
    <subcellularLocation>
        <location evidence="2">Nucleus</location>
    </subcellularLocation>
</comment>
<evidence type="ECO:0000256" key="2">
    <source>
        <dbReference type="ARBA" id="ARBA00004123"/>
    </source>
</evidence>
<dbReference type="PANTHER" id="PTHR22930:SF85">
    <property type="entry name" value="GH03217P-RELATED"/>
    <property type="match status" value="1"/>
</dbReference>
<evidence type="ECO:0000256" key="1">
    <source>
        <dbReference type="ARBA" id="ARBA00001968"/>
    </source>
</evidence>
<keyword evidence="11" id="KW-1185">Reference proteome</keyword>
<evidence type="ECO:0000256" key="4">
    <source>
        <dbReference type="ARBA" id="ARBA00022722"/>
    </source>
</evidence>
<dbReference type="PANTHER" id="PTHR22930">
    <property type="match status" value="1"/>
</dbReference>
<keyword evidence="6" id="KW-0378">Hydrolase</keyword>
<dbReference type="Pfam" id="PF13359">
    <property type="entry name" value="DDE_Tnp_4"/>
    <property type="match status" value="1"/>
</dbReference>